<evidence type="ECO:0000259" key="15">
    <source>
        <dbReference type="Pfam" id="PF05173"/>
    </source>
</evidence>
<comment type="caution">
    <text evidence="13">Was originally thought to be a dihydrodipicolinate reductase (DHDPR), catalyzing the conversion of dihydrodipicolinate to tetrahydrodipicolinate. However, it was shown in E.coli that the substrate of the enzymatic reaction is not dihydrodipicolinate (DHDP) but in fact (2S,4S)-4-hydroxy-2,3,4,5-tetrahydrodipicolinic acid (HTPA), the product released by the DapA-catalyzed reaction.</text>
</comment>
<feature type="binding site" evidence="13">
    <location>
        <begin position="165"/>
        <end position="166"/>
    </location>
    <ligand>
        <name>(S)-2,3,4,5-tetrahydrodipicolinate</name>
        <dbReference type="ChEBI" id="CHEBI:16845"/>
    </ligand>
</feature>
<dbReference type="Gene3D" id="3.30.360.10">
    <property type="entry name" value="Dihydrodipicolinate Reductase, domain 2"/>
    <property type="match status" value="1"/>
</dbReference>
<dbReference type="EMBL" id="MHIF01000007">
    <property type="protein sequence ID" value="OGY48931.1"/>
    <property type="molecule type" value="Genomic_DNA"/>
</dbReference>
<dbReference type="GO" id="GO:0008839">
    <property type="term" value="F:4-hydroxy-tetrahydrodipicolinate reductase"/>
    <property type="evidence" value="ECO:0007669"/>
    <property type="project" value="UniProtKB-UniRule"/>
</dbReference>
<dbReference type="Proteomes" id="UP000178432">
    <property type="component" value="Unassembled WGS sequence"/>
</dbReference>
<feature type="binding site" evidence="13">
    <location>
        <begin position="122"/>
        <end position="125"/>
    </location>
    <ligand>
        <name>NAD(+)</name>
        <dbReference type="ChEBI" id="CHEBI:57540"/>
    </ligand>
</feature>
<dbReference type="NCBIfam" id="TIGR00036">
    <property type="entry name" value="dapB"/>
    <property type="match status" value="1"/>
</dbReference>
<evidence type="ECO:0000256" key="12">
    <source>
        <dbReference type="ARBA" id="ARBA00049396"/>
    </source>
</evidence>
<dbReference type="PROSITE" id="PS01298">
    <property type="entry name" value="DAPB"/>
    <property type="match status" value="1"/>
</dbReference>
<keyword evidence="2 13" id="KW-0963">Cytoplasm</keyword>
<gene>
    <name evidence="13" type="primary">dapB</name>
    <name evidence="16" type="ORF">A2663_01845</name>
</gene>
<reference evidence="16 17" key="1">
    <citation type="journal article" date="2016" name="Nat. Commun.">
        <title>Thousands of microbial genomes shed light on interconnected biogeochemical processes in an aquifer system.</title>
        <authorList>
            <person name="Anantharaman K."/>
            <person name="Brown C.T."/>
            <person name="Hug L.A."/>
            <person name="Sharon I."/>
            <person name="Castelle C.J."/>
            <person name="Probst A.J."/>
            <person name="Thomas B.C."/>
            <person name="Singh A."/>
            <person name="Wilkins M.J."/>
            <person name="Karaoz U."/>
            <person name="Brodie E.L."/>
            <person name="Williams K.H."/>
            <person name="Hubbard S.S."/>
            <person name="Banfield J.F."/>
        </authorList>
    </citation>
    <scope>NUCLEOTIDE SEQUENCE [LARGE SCALE GENOMIC DNA]</scope>
</reference>
<evidence type="ECO:0000256" key="5">
    <source>
        <dbReference type="ARBA" id="ARBA00022915"/>
    </source>
</evidence>
<comment type="caution">
    <text evidence="13">Lacks conserved residue(s) required for the propagation of feature annotation.</text>
</comment>
<sequence>MVEGIRLCISGICGQMGTKMFKLAEADRAIGHISGIDLIDNGLVPVHRVSINVADLKSKEIQTVLAQTDVLLIFHDNPLSAAAQAKQAAKKGVAVVIGTTGFSFTDLADIRGLRKKTAIAQTYNFSLGMTVFAKTIRRIASNLPSDYHVEIVEEHHFKKLDAPSGTAFMLAQEICAARGLKPEKAIQCGRSGRSDDVRDNGIVGIQSVRGGSIAGIHEVIFAGPGETLRFKHEAGDPGVFAQGALAAVKWLAGKPAGIYSMEDVYGLNV</sequence>
<evidence type="ECO:0000256" key="6">
    <source>
        <dbReference type="ARBA" id="ARBA00023002"/>
    </source>
</evidence>
<dbReference type="GO" id="GO:0005737">
    <property type="term" value="C:cytoplasm"/>
    <property type="evidence" value="ECO:0007669"/>
    <property type="project" value="UniProtKB-SubCell"/>
</dbReference>
<evidence type="ECO:0000256" key="8">
    <source>
        <dbReference type="ARBA" id="ARBA00023154"/>
    </source>
</evidence>
<dbReference type="GO" id="GO:0050661">
    <property type="term" value="F:NADP binding"/>
    <property type="evidence" value="ECO:0007669"/>
    <property type="project" value="UniProtKB-UniRule"/>
</dbReference>
<organism evidence="16 17">
    <name type="scientific">Candidatus Buchananbacteria bacterium RIFCSPHIGHO2_01_FULL_46_12</name>
    <dbReference type="NCBI Taxonomy" id="1797536"/>
    <lineage>
        <taxon>Bacteria</taxon>
        <taxon>Candidatus Buchananiibacteriota</taxon>
    </lineage>
</organism>
<proteinExistence type="inferred from homology"/>
<comment type="catalytic activity">
    <reaction evidence="11 13">
        <text>(S)-2,3,4,5-tetrahydrodipicolinate + NADP(+) + H2O = (2S,4S)-4-hydroxy-2,3,4,5-tetrahydrodipicolinate + NADPH + H(+)</text>
        <dbReference type="Rhea" id="RHEA:35331"/>
        <dbReference type="ChEBI" id="CHEBI:15377"/>
        <dbReference type="ChEBI" id="CHEBI:15378"/>
        <dbReference type="ChEBI" id="CHEBI:16845"/>
        <dbReference type="ChEBI" id="CHEBI:57783"/>
        <dbReference type="ChEBI" id="CHEBI:58349"/>
        <dbReference type="ChEBI" id="CHEBI:67139"/>
        <dbReference type="EC" id="1.17.1.8"/>
    </reaction>
</comment>
<evidence type="ECO:0000256" key="4">
    <source>
        <dbReference type="ARBA" id="ARBA00022857"/>
    </source>
</evidence>
<feature type="active site" description="Proton donor/acceptor" evidence="13">
    <location>
        <position position="155"/>
    </location>
</feature>
<dbReference type="AlphaFoldDB" id="A0A1G1Y9L3"/>
<keyword evidence="5 13" id="KW-0220">Diaminopimelate biosynthesis</keyword>
<keyword evidence="8 13" id="KW-0457">Lysine biosynthesis</keyword>
<feature type="domain" description="Dihydrodipicolinate reductase C-terminal" evidence="15">
    <location>
        <begin position="128"/>
        <end position="264"/>
    </location>
</feature>
<dbReference type="Pfam" id="PF05173">
    <property type="entry name" value="DapB_C"/>
    <property type="match status" value="1"/>
</dbReference>
<dbReference type="PANTHER" id="PTHR20836:SF0">
    <property type="entry name" value="4-HYDROXY-TETRAHYDRODIPICOLINATE REDUCTASE 1, CHLOROPLASTIC-RELATED"/>
    <property type="match status" value="1"/>
</dbReference>
<dbReference type="InterPro" id="IPR023940">
    <property type="entry name" value="DHDPR_bac"/>
</dbReference>
<keyword evidence="6 13" id="KW-0560">Oxidoreductase</keyword>
<evidence type="ECO:0000313" key="16">
    <source>
        <dbReference type="EMBL" id="OGY48931.1"/>
    </source>
</evidence>
<dbReference type="UniPathway" id="UPA00034">
    <property type="reaction ID" value="UER00018"/>
</dbReference>
<comment type="pathway">
    <text evidence="9 13">Amino-acid biosynthesis; L-lysine biosynthesis via DAP pathway; (S)-tetrahydrodipicolinate from L-aspartate: step 4/4.</text>
</comment>
<protein>
    <recommendedName>
        <fullName evidence="10 13">4-hydroxy-tetrahydrodipicolinate reductase</fullName>
        <shortName evidence="13">HTPA reductase</shortName>
        <ecNumber evidence="10 13">1.17.1.8</ecNumber>
    </recommendedName>
</protein>
<keyword evidence="4 13" id="KW-0521">NADP</keyword>
<accession>A0A1G1Y9L3</accession>
<feature type="binding site" evidence="13">
    <location>
        <begin position="98"/>
        <end position="100"/>
    </location>
    <ligand>
        <name>NAD(+)</name>
        <dbReference type="ChEBI" id="CHEBI:57540"/>
    </ligand>
</feature>
<dbReference type="SUPFAM" id="SSF51735">
    <property type="entry name" value="NAD(P)-binding Rossmann-fold domains"/>
    <property type="match status" value="1"/>
</dbReference>
<dbReference type="InterPro" id="IPR022664">
    <property type="entry name" value="DapB_N_CS"/>
</dbReference>
<comment type="subcellular location">
    <subcellularLocation>
        <location evidence="13">Cytoplasm</location>
    </subcellularLocation>
</comment>
<evidence type="ECO:0000259" key="14">
    <source>
        <dbReference type="Pfam" id="PF01113"/>
    </source>
</evidence>
<dbReference type="EC" id="1.17.1.8" evidence="10 13"/>
<dbReference type="PANTHER" id="PTHR20836">
    <property type="entry name" value="DIHYDRODIPICOLINATE REDUCTASE"/>
    <property type="match status" value="1"/>
</dbReference>
<dbReference type="GO" id="GO:0019877">
    <property type="term" value="P:diaminopimelate biosynthetic process"/>
    <property type="evidence" value="ECO:0007669"/>
    <property type="project" value="UniProtKB-UniRule"/>
</dbReference>
<comment type="similarity">
    <text evidence="1 13">Belongs to the DapB family.</text>
</comment>
<evidence type="ECO:0000256" key="9">
    <source>
        <dbReference type="ARBA" id="ARBA00037922"/>
    </source>
</evidence>
<comment type="catalytic activity">
    <reaction evidence="12 13">
        <text>(S)-2,3,4,5-tetrahydrodipicolinate + NAD(+) + H2O = (2S,4S)-4-hydroxy-2,3,4,5-tetrahydrodipicolinate + NADH + H(+)</text>
        <dbReference type="Rhea" id="RHEA:35323"/>
        <dbReference type="ChEBI" id="CHEBI:15377"/>
        <dbReference type="ChEBI" id="CHEBI:15378"/>
        <dbReference type="ChEBI" id="CHEBI:16845"/>
        <dbReference type="ChEBI" id="CHEBI:57540"/>
        <dbReference type="ChEBI" id="CHEBI:57945"/>
        <dbReference type="ChEBI" id="CHEBI:67139"/>
        <dbReference type="EC" id="1.17.1.8"/>
    </reaction>
</comment>
<dbReference type="InterPro" id="IPR022663">
    <property type="entry name" value="DapB_C"/>
</dbReference>
<dbReference type="HAMAP" id="MF_00102">
    <property type="entry name" value="DapB"/>
    <property type="match status" value="1"/>
</dbReference>
<dbReference type="InterPro" id="IPR000846">
    <property type="entry name" value="DapB_N"/>
</dbReference>
<evidence type="ECO:0000256" key="1">
    <source>
        <dbReference type="ARBA" id="ARBA00006642"/>
    </source>
</evidence>
<dbReference type="PIRSF" id="PIRSF000161">
    <property type="entry name" value="DHPR"/>
    <property type="match status" value="1"/>
</dbReference>
<comment type="caution">
    <text evidence="16">The sequence shown here is derived from an EMBL/GenBank/DDBJ whole genome shotgun (WGS) entry which is preliminary data.</text>
</comment>
<dbReference type="GO" id="GO:0016726">
    <property type="term" value="F:oxidoreductase activity, acting on CH or CH2 groups, NAD or NADP as acceptor"/>
    <property type="evidence" value="ECO:0007669"/>
    <property type="project" value="UniProtKB-UniRule"/>
</dbReference>
<dbReference type="InterPro" id="IPR036291">
    <property type="entry name" value="NAD(P)-bd_dom_sf"/>
</dbReference>
<dbReference type="GO" id="GO:0051287">
    <property type="term" value="F:NAD binding"/>
    <property type="evidence" value="ECO:0007669"/>
    <property type="project" value="UniProtKB-UniRule"/>
</dbReference>
<dbReference type="GO" id="GO:0009089">
    <property type="term" value="P:lysine biosynthetic process via diaminopimelate"/>
    <property type="evidence" value="ECO:0007669"/>
    <property type="project" value="UniProtKB-UniRule"/>
</dbReference>
<comment type="function">
    <text evidence="13">Catalyzes the conversion of 4-hydroxy-tetrahydrodipicolinate (HTPA) to tetrahydrodipicolinate.</text>
</comment>
<evidence type="ECO:0000256" key="10">
    <source>
        <dbReference type="ARBA" id="ARBA00038983"/>
    </source>
</evidence>
<keyword evidence="7 13" id="KW-0520">NAD</keyword>
<keyword evidence="3 13" id="KW-0028">Amino-acid biosynthesis</keyword>
<dbReference type="SUPFAM" id="SSF55347">
    <property type="entry name" value="Glyceraldehyde-3-phosphate dehydrogenase-like, C-terminal domain"/>
    <property type="match status" value="1"/>
</dbReference>
<dbReference type="Gene3D" id="3.40.50.720">
    <property type="entry name" value="NAD(P)-binding Rossmann-like Domain"/>
    <property type="match status" value="1"/>
</dbReference>
<feature type="domain" description="Dihydrodipicolinate reductase N-terminal" evidence="14">
    <location>
        <begin position="5"/>
        <end position="125"/>
    </location>
</feature>
<evidence type="ECO:0000256" key="7">
    <source>
        <dbReference type="ARBA" id="ARBA00023027"/>
    </source>
</evidence>
<evidence type="ECO:0000256" key="13">
    <source>
        <dbReference type="HAMAP-Rule" id="MF_00102"/>
    </source>
</evidence>
<evidence type="ECO:0000256" key="3">
    <source>
        <dbReference type="ARBA" id="ARBA00022605"/>
    </source>
</evidence>
<comment type="subunit">
    <text evidence="13">Homotetramer.</text>
</comment>
<dbReference type="Pfam" id="PF01113">
    <property type="entry name" value="DapB_N"/>
    <property type="match status" value="1"/>
</dbReference>
<name>A0A1G1Y9L3_9BACT</name>
<feature type="active site" description="Proton donor" evidence="13">
    <location>
        <position position="159"/>
    </location>
</feature>
<feature type="binding site" evidence="13">
    <location>
        <begin position="11"/>
        <end position="16"/>
    </location>
    <ligand>
        <name>NAD(+)</name>
        <dbReference type="ChEBI" id="CHEBI:57540"/>
    </ligand>
</feature>
<evidence type="ECO:0000313" key="17">
    <source>
        <dbReference type="Proteomes" id="UP000178432"/>
    </source>
</evidence>
<feature type="binding site" evidence="13">
    <location>
        <position position="48"/>
    </location>
    <ligand>
        <name>NADP(+)</name>
        <dbReference type="ChEBI" id="CHEBI:58349"/>
    </ligand>
</feature>
<feature type="binding site" evidence="13">
    <location>
        <position position="156"/>
    </location>
    <ligand>
        <name>(S)-2,3,4,5-tetrahydrodipicolinate</name>
        <dbReference type="ChEBI" id="CHEBI:16845"/>
    </ligand>
</feature>
<evidence type="ECO:0000256" key="11">
    <source>
        <dbReference type="ARBA" id="ARBA00049080"/>
    </source>
</evidence>
<evidence type="ECO:0000256" key="2">
    <source>
        <dbReference type="ARBA" id="ARBA00022490"/>
    </source>
</evidence>